<evidence type="ECO:0000313" key="4">
    <source>
        <dbReference type="EMBL" id="KJE93706.1"/>
    </source>
</evidence>
<keyword evidence="3" id="KW-0732">Signal</keyword>
<accession>A0A0D2UF34</accession>
<feature type="region of interest" description="Disordered" evidence="1">
    <location>
        <begin position="114"/>
        <end position="148"/>
    </location>
</feature>
<feature type="signal peptide" evidence="3">
    <location>
        <begin position="1"/>
        <end position="37"/>
    </location>
</feature>
<evidence type="ECO:0000256" key="2">
    <source>
        <dbReference type="SAM" id="Phobius"/>
    </source>
</evidence>
<evidence type="ECO:0000256" key="3">
    <source>
        <dbReference type="SAM" id="SignalP"/>
    </source>
</evidence>
<feature type="compositionally biased region" description="Basic and acidic residues" evidence="1">
    <location>
        <begin position="114"/>
        <end position="134"/>
    </location>
</feature>
<evidence type="ECO:0000313" key="5">
    <source>
        <dbReference type="Proteomes" id="UP000008743"/>
    </source>
</evidence>
<feature type="chain" id="PRO_5002268489" evidence="3">
    <location>
        <begin position="38"/>
        <end position="462"/>
    </location>
</feature>
<feature type="compositionally biased region" description="Gly residues" evidence="1">
    <location>
        <begin position="67"/>
        <end position="81"/>
    </location>
</feature>
<feature type="transmembrane region" description="Helical" evidence="2">
    <location>
        <begin position="330"/>
        <end position="348"/>
    </location>
</feature>
<dbReference type="InParanoid" id="A0A0D2UF34"/>
<feature type="region of interest" description="Disordered" evidence="1">
    <location>
        <begin position="63"/>
        <end position="83"/>
    </location>
</feature>
<name>A0A0D2UF34_CAPO3</name>
<proteinExistence type="predicted"/>
<keyword evidence="2" id="KW-1133">Transmembrane helix</keyword>
<organism evidence="4 5">
    <name type="scientific">Capsaspora owczarzaki (strain ATCC 30864)</name>
    <dbReference type="NCBI Taxonomy" id="595528"/>
    <lineage>
        <taxon>Eukaryota</taxon>
        <taxon>Filasterea</taxon>
        <taxon>Capsaspora</taxon>
    </lineage>
</organism>
<protein>
    <submittedName>
        <fullName evidence="4">Uncharacterized protein</fullName>
    </submittedName>
</protein>
<dbReference type="EMBL" id="KE346365">
    <property type="protein sequence ID" value="KJE93706.1"/>
    <property type="molecule type" value="Genomic_DNA"/>
</dbReference>
<reference evidence="5" key="1">
    <citation type="submission" date="2011-02" db="EMBL/GenBank/DDBJ databases">
        <title>The Genome Sequence of Capsaspora owczarzaki ATCC 30864.</title>
        <authorList>
            <person name="Russ C."/>
            <person name="Cuomo C."/>
            <person name="Burger G."/>
            <person name="Gray M.W."/>
            <person name="Holland P.W.H."/>
            <person name="King N."/>
            <person name="Lang F.B.F."/>
            <person name="Roger A.J."/>
            <person name="Ruiz-Trillo I."/>
            <person name="Young S.K."/>
            <person name="Zeng Q."/>
            <person name="Gargeya S."/>
            <person name="Alvarado L."/>
            <person name="Berlin A."/>
            <person name="Chapman S.B."/>
            <person name="Chen Z."/>
            <person name="Freedman E."/>
            <person name="Gellesch M."/>
            <person name="Goldberg J."/>
            <person name="Griggs A."/>
            <person name="Gujja S."/>
            <person name="Heilman E."/>
            <person name="Heiman D."/>
            <person name="Howarth C."/>
            <person name="Mehta T."/>
            <person name="Neiman D."/>
            <person name="Pearson M."/>
            <person name="Roberts A."/>
            <person name="Saif S."/>
            <person name="Shea T."/>
            <person name="Shenoy N."/>
            <person name="Sisk P."/>
            <person name="Stolte C."/>
            <person name="Sykes S."/>
            <person name="White J."/>
            <person name="Yandava C."/>
            <person name="Haas B."/>
            <person name="Nusbaum C."/>
            <person name="Birren B."/>
        </authorList>
    </citation>
    <scope>NUCLEOTIDE SEQUENCE</scope>
    <source>
        <strain evidence="5">ATCC 30864</strain>
    </source>
</reference>
<evidence type="ECO:0000256" key="1">
    <source>
        <dbReference type="SAM" id="MobiDB-lite"/>
    </source>
</evidence>
<sequence>MALDPRRLVAMLASPSAALLVLLLYAVQLALMSTALSQPWRSYHLCLPDLVAGTPYPDDMRNRNGGHDFGNGNNGFRGGDGNWPPDRPWGGDVAPQPGQWMPNNHRGMNEGYDQDRHGRRGFDRRGDFDGRGGFDGRPNFRGRQGFGDDFRGESLEANDWRGNDSSKRMAQAQRFTRVDIGPSKVLILEGGENAWDRFMHRTRPQSARTLSIDQIPQHTPVAISLMYVAVGAIATETVLALIAVAELCRAFRVTCTEQARLLLAVSALLIALLGVGMSWGLLLGERNDYRGIMQHLPLKDSLYHLRSLLECSGGYPTMQDFDGHPLHGRTIWIVSCGLGLIALICTLGRSAALGHQARTGTGAFRDTLPLSRQEADYDESAAGFARSSGATGATSILIGILAVPAGICGAVWTLVCGGRHVNTASRLHNLPARGQAIPYNAHGDQSTFAQLSEYERRLLSTR</sequence>
<keyword evidence="2" id="KW-0812">Transmembrane</keyword>
<feature type="transmembrane region" description="Helical" evidence="2">
    <location>
        <begin position="396"/>
        <end position="415"/>
    </location>
</feature>
<dbReference type="Proteomes" id="UP000008743">
    <property type="component" value="Unassembled WGS sequence"/>
</dbReference>
<keyword evidence="5" id="KW-1185">Reference proteome</keyword>
<keyword evidence="2" id="KW-0472">Membrane</keyword>
<dbReference type="AlphaFoldDB" id="A0A0D2UF34"/>
<feature type="transmembrane region" description="Helical" evidence="2">
    <location>
        <begin position="260"/>
        <end position="282"/>
    </location>
</feature>
<gene>
    <name evidence="4" type="ORF">CAOG_004460</name>
</gene>
<dbReference type="RefSeq" id="XP_004348288.2">
    <property type="nucleotide sequence ID" value="XM_004348238.2"/>
</dbReference>
<feature type="transmembrane region" description="Helical" evidence="2">
    <location>
        <begin position="225"/>
        <end position="248"/>
    </location>
</feature>